<reference evidence="9 10" key="1">
    <citation type="submission" date="2019-10" db="EMBL/GenBank/DDBJ databases">
        <title>Pseudopuniceibacterium sp. HQ09 islated from Antarctica.</title>
        <authorList>
            <person name="Liao L."/>
            <person name="Su S."/>
            <person name="Chen B."/>
            <person name="Yu Y."/>
        </authorList>
    </citation>
    <scope>NUCLEOTIDE SEQUENCE [LARGE SCALE GENOMIC DNA]</scope>
    <source>
        <strain evidence="9 10">HQ09</strain>
    </source>
</reference>
<dbReference type="InterPro" id="IPR036590">
    <property type="entry name" value="SRAP-like"/>
</dbReference>
<name>A0A7L9WGQ4_9RHOB</name>
<keyword evidence="5" id="KW-0190">Covalent protein-DNA linkage</keyword>
<sequence>MCGRFAITLPHDAMAQLFAARLDNTLPQAESYNVCPTAQIAVVRAGETGRRLVSMRWGFVPSWYKGVSDGPLLINARAETIAEKPAFAAACRARRCLVACRGFYEWNRDGAQKLPWFIARRDGAPLVMAGIWQDWTQGDTQLTTCALVTTAANALMQPIHHRMPVIVEQVDWGLWLGEAGKGAAPLMRPAAEDVLQSYRVAQDVNSNRATGAGLMAPLQEA</sequence>
<dbReference type="KEGG" id="pshq:F3W81_00870"/>
<gene>
    <name evidence="9" type="ORF">F3W81_00870</name>
</gene>
<keyword evidence="2 8" id="KW-0645">Protease</keyword>
<evidence type="ECO:0000313" key="10">
    <source>
        <dbReference type="Proteomes" id="UP000594118"/>
    </source>
</evidence>
<dbReference type="Pfam" id="PF02586">
    <property type="entry name" value="SRAP"/>
    <property type="match status" value="1"/>
</dbReference>
<protein>
    <recommendedName>
        <fullName evidence="8">Abasic site processing protein</fullName>
        <ecNumber evidence="8">3.4.-.-</ecNumber>
    </recommendedName>
</protein>
<keyword evidence="10" id="KW-1185">Reference proteome</keyword>
<dbReference type="SUPFAM" id="SSF143081">
    <property type="entry name" value="BB1717-like"/>
    <property type="match status" value="1"/>
</dbReference>
<comment type="similarity">
    <text evidence="1 8">Belongs to the SOS response-associated peptidase family.</text>
</comment>
<accession>A0A7L9WGQ4</accession>
<dbReference type="Gene3D" id="3.90.1680.10">
    <property type="entry name" value="SOS response associated peptidase-like"/>
    <property type="match status" value="1"/>
</dbReference>
<evidence type="ECO:0000256" key="5">
    <source>
        <dbReference type="ARBA" id="ARBA00023124"/>
    </source>
</evidence>
<evidence type="ECO:0000256" key="1">
    <source>
        <dbReference type="ARBA" id="ARBA00008136"/>
    </source>
</evidence>
<dbReference type="EC" id="3.4.-.-" evidence="8"/>
<dbReference type="GO" id="GO:0008233">
    <property type="term" value="F:peptidase activity"/>
    <property type="evidence" value="ECO:0007669"/>
    <property type="project" value="UniProtKB-KW"/>
</dbReference>
<evidence type="ECO:0000313" key="9">
    <source>
        <dbReference type="EMBL" id="QOL79515.1"/>
    </source>
</evidence>
<dbReference type="GO" id="GO:0003697">
    <property type="term" value="F:single-stranded DNA binding"/>
    <property type="evidence" value="ECO:0007669"/>
    <property type="project" value="InterPro"/>
</dbReference>
<dbReference type="GO" id="GO:0016829">
    <property type="term" value="F:lyase activity"/>
    <property type="evidence" value="ECO:0007669"/>
    <property type="project" value="UniProtKB-KW"/>
</dbReference>
<keyword evidence="3" id="KW-0227">DNA damage</keyword>
<organism evidence="9 10">
    <name type="scientific">Pseudooceanicola spongiae</name>
    <dbReference type="NCBI Taxonomy" id="2613965"/>
    <lineage>
        <taxon>Bacteria</taxon>
        <taxon>Pseudomonadati</taxon>
        <taxon>Pseudomonadota</taxon>
        <taxon>Alphaproteobacteria</taxon>
        <taxon>Rhodobacterales</taxon>
        <taxon>Paracoccaceae</taxon>
        <taxon>Pseudooceanicola</taxon>
    </lineage>
</organism>
<dbReference type="EMBL" id="CP045201">
    <property type="protein sequence ID" value="QOL79515.1"/>
    <property type="molecule type" value="Genomic_DNA"/>
</dbReference>
<evidence type="ECO:0000256" key="4">
    <source>
        <dbReference type="ARBA" id="ARBA00022801"/>
    </source>
</evidence>
<keyword evidence="7" id="KW-0456">Lyase</keyword>
<dbReference type="Proteomes" id="UP000594118">
    <property type="component" value="Chromosome"/>
</dbReference>
<dbReference type="AlphaFoldDB" id="A0A7L9WGQ4"/>
<dbReference type="InterPro" id="IPR003738">
    <property type="entry name" value="SRAP"/>
</dbReference>
<keyword evidence="4 8" id="KW-0378">Hydrolase</keyword>
<evidence type="ECO:0000256" key="2">
    <source>
        <dbReference type="ARBA" id="ARBA00022670"/>
    </source>
</evidence>
<evidence type="ECO:0000256" key="7">
    <source>
        <dbReference type="ARBA" id="ARBA00023239"/>
    </source>
</evidence>
<keyword evidence="6" id="KW-0238">DNA-binding</keyword>
<dbReference type="GO" id="GO:0106300">
    <property type="term" value="P:protein-DNA covalent cross-linking repair"/>
    <property type="evidence" value="ECO:0007669"/>
    <property type="project" value="InterPro"/>
</dbReference>
<evidence type="ECO:0000256" key="6">
    <source>
        <dbReference type="ARBA" id="ARBA00023125"/>
    </source>
</evidence>
<proteinExistence type="inferred from homology"/>
<dbReference type="RefSeq" id="WP_193081733.1">
    <property type="nucleotide sequence ID" value="NZ_CP045201.1"/>
</dbReference>
<dbReference type="PANTHER" id="PTHR13604">
    <property type="entry name" value="DC12-RELATED"/>
    <property type="match status" value="1"/>
</dbReference>
<evidence type="ECO:0000256" key="8">
    <source>
        <dbReference type="RuleBase" id="RU364100"/>
    </source>
</evidence>
<evidence type="ECO:0000256" key="3">
    <source>
        <dbReference type="ARBA" id="ARBA00022763"/>
    </source>
</evidence>
<dbReference type="PANTHER" id="PTHR13604:SF0">
    <property type="entry name" value="ABASIC SITE PROCESSING PROTEIN HMCES"/>
    <property type="match status" value="1"/>
</dbReference>
<dbReference type="GO" id="GO:0006508">
    <property type="term" value="P:proteolysis"/>
    <property type="evidence" value="ECO:0007669"/>
    <property type="project" value="UniProtKB-KW"/>
</dbReference>